<protein>
    <submittedName>
        <fullName evidence="1">Uncharacterized protein</fullName>
    </submittedName>
</protein>
<evidence type="ECO:0000313" key="1">
    <source>
        <dbReference type="EMBL" id="KAI0067146.1"/>
    </source>
</evidence>
<proteinExistence type="predicted"/>
<name>A0ACB8TFH4_9AGAM</name>
<dbReference type="Proteomes" id="UP000814140">
    <property type="component" value="Unassembled WGS sequence"/>
</dbReference>
<evidence type="ECO:0000313" key="2">
    <source>
        <dbReference type="Proteomes" id="UP000814140"/>
    </source>
</evidence>
<keyword evidence="2" id="KW-1185">Reference proteome</keyword>
<organism evidence="1 2">
    <name type="scientific">Artomyces pyxidatus</name>
    <dbReference type="NCBI Taxonomy" id="48021"/>
    <lineage>
        <taxon>Eukaryota</taxon>
        <taxon>Fungi</taxon>
        <taxon>Dikarya</taxon>
        <taxon>Basidiomycota</taxon>
        <taxon>Agaricomycotina</taxon>
        <taxon>Agaricomycetes</taxon>
        <taxon>Russulales</taxon>
        <taxon>Auriscalpiaceae</taxon>
        <taxon>Artomyces</taxon>
    </lineage>
</organism>
<dbReference type="EMBL" id="MU277191">
    <property type="protein sequence ID" value="KAI0067146.1"/>
    <property type="molecule type" value="Genomic_DNA"/>
</dbReference>
<reference evidence="1" key="1">
    <citation type="submission" date="2021-03" db="EMBL/GenBank/DDBJ databases">
        <authorList>
            <consortium name="DOE Joint Genome Institute"/>
            <person name="Ahrendt S."/>
            <person name="Looney B.P."/>
            <person name="Miyauchi S."/>
            <person name="Morin E."/>
            <person name="Drula E."/>
            <person name="Courty P.E."/>
            <person name="Chicoki N."/>
            <person name="Fauchery L."/>
            <person name="Kohler A."/>
            <person name="Kuo A."/>
            <person name="Labutti K."/>
            <person name="Pangilinan J."/>
            <person name="Lipzen A."/>
            <person name="Riley R."/>
            <person name="Andreopoulos W."/>
            <person name="He G."/>
            <person name="Johnson J."/>
            <person name="Barry K.W."/>
            <person name="Grigoriev I.V."/>
            <person name="Nagy L."/>
            <person name="Hibbett D."/>
            <person name="Henrissat B."/>
            <person name="Matheny P.B."/>
            <person name="Labbe J."/>
            <person name="Martin F."/>
        </authorList>
    </citation>
    <scope>NUCLEOTIDE SEQUENCE</scope>
    <source>
        <strain evidence="1">HHB10654</strain>
    </source>
</reference>
<gene>
    <name evidence="1" type="ORF">BV25DRAFT_1967651</name>
</gene>
<sequence>MSVLFVSFTWASPEVPELLDDTKAAVGSLSPRGLAPLSWSLDPPRTRTAELVVGPATARETVATREGGKLTDGEVLQANAALDIELIASRGEPSTPRLHLPQLGRVPVPTEEVSASQPENVVVAKEDENELDADAPTAPALEVIESDSPVMGRKKPELGSKHLSGASVTPQTPPRDSHRSYLPEMNMSPIISESPLVMKAIVSSNIATAGTSLPVPAEPIGTPPNLQNATIPPSDSHRAPLTYVSYNSMTYAQGVSRASELPPESVRPHQRPPPQMLSPWPVSDTTLVSPHLSGSMQQTAKFSAEPPASFAAPLMRSSSLRAGLGIKSLFRRTERFSMSTSNPLPIVTSPMGPEEVARRKRAQSLKSMIGEPIPIGLGVEGIGLGVSIASVGDLTMIGRRESRKAGRRSFGLSVFGRANDSIKEEVEEGEGENTPPRFEKLSRVGSSRNLLRKKTK</sequence>
<reference evidence="1" key="2">
    <citation type="journal article" date="2022" name="New Phytol.">
        <title>Evolutionary transition to the ectomycorrhizal habit in the genomes of a hyperdiverse lineage of mushroom-forming fungi.</title>
        <authorList>
            <person name="Looney B."/>
            <person name="Miyauchi S."/>
            <person name="Morin E."/>
            <person name="Drula E."/>
            <person name="Courty P.E."/>
            <person name="Kohler A."/>
            <person name="Kuo A."/>
            <person name="LaButti K."/>
            <person name="Pangilinan J."/>
            <person name="Lipzen A."/>
            <person name="Riley R."/>
            <person name="Andreopoulos W."/>
            <person name="He G."/>
            <person name="Johnson J."/>
            <person name="Nolan M."/>
            <person name="Tritt A."/>
            <person name="Barry K.W."/>
            <person name="Grigoriev I.V."/>
            <person name="Nagy L.G."/>
            <person name="Hibbett D."/>
            <person name="Henrissat B."/>
            <person name="Matheny P.B."/>
            <person name="Labbe J."/>
            <person name="Martin F.M."/>
        </authorList>
    </citation>
    <scope>NUCLEOTIDE SEQUENCE</scope>
    <source>
        <strain evidence="1">HHB10654</strain>
    </source>
</reference>
<accession>A0ACB8TFH4</accession>
<comment type="caution">
    <text evidence="1">The sequence shown here is derived from an EMBL/GenBank/DDBJ whole genome shotgun (WGS) entry which is preliminary data.</text>
</comment>